<evidence type="ECO:0000313" key="3">
    <source>
        <dbReference type="Proteomes" id="UP001293718"/>
    </source>
</evidence>
<accession>A0ABU5IPM3</accession>
<feature type="chain" id="PRO_5046236786" description="FecR protein domain-containing protein" evidence="1">
    <location>
        <begin position="20"/>
        <end position="294"/>
    </location>
</feature>
<protein>
    <recommendedName>
        <fullName evidence="4">FecR protein domain-containing protein</fullName>
    </recommendedName>
</protein>
<keyword evidence="3" id="KW-1185">Reference proteome</keyword>
<name>A0ABU5IPM3_9BURK</name>
<reference evidence="2 3" key="1">
    <citation type="submission" date="2023-11" db="EMBL/GenBank/DDBJ databases">
        <title>Draft genome of Azohydromonas lata strain H1 (DSM1123), a polyhydroxyalkanoate producer.</title>
        <authorList>
            <person name="Traversa D."/>
            <person name="D'Addabbo P."/>
            <person name="Pazzani C."/>
            <person name="Manzari C."/>
            <person name="Chiara M."/>
            <person name="Scrascia M."/>
        </authorList>
    </citation>
    <scope>NUCLEOTIDE SEQUENCE [LARGE SCALE GENOMIC DNA]</scope>
    <source>
        <strain evidence="2 3">H1</strain>
    </source>
</reference>
<keyword evidence="1" id="KW-0732">Signal</keyword>
<evidence type="ECO:0000313" key="2">
    <source>
        <dbReference type="EMBL" id="MDZ5460856.1"/>
    </source>
</evidence>
<dbReference type="Proteomes" id="UP001293718">
    <property type="component" value="Unassembled WGS sequence"/>
</dbReference>
<feature type="signal peptide" evidence="1">
    <location>
        <begin position="1"/>
        <end position="19"/>
    </location>
</feature>
<organism evidence="2 3">
    <name type="scientific">Azohydromonas lata</name>
    <dbReference type="NCBI Taxonomy" id="45677"/>
    <lineage>
        <taxon>Bacteria</taxon>
        <taxon>Pseudomonadati</taxon>
        <taxon>Pseudomonadota</taxon>
        <taxon>Betaproteobacteria</taxon>
        <taxon>Burkholderiales</taxon>
        <taxon>Sphaerotilaceae</taxon>
        <taxon>Azohydromonas</taxon>
    </lineage>
</organism>
<comment type="caution">
    <text evidence="2">The sequence shown here is derived from an EMBL/GenBank/DDBJ whole genome shotgun (WGS) entry which is preliminary data.</text>
</comment>
<evidence type="ECO:0000256" key="1">
    <source>
        <dbReference type="SAM" id="SignalP"/>
    </source>
</evidence>
<gene>
    <name evidence="2" type="ORF">SM757_30195</name>
</gene>
<dbReference type="RefSeq" id="WP_066330907.1">
    <property type="nucleotide sequence ID" value="NZ_JAXOJX010000085.1"/>
</dbReference>
<dbReference type="EMBL" id="JAXOJX010000085">
    <property type="protein sequence ID" value="MDZ5460856.1"/>
    <property type="molecule type" value="Genomic_DNA"/>
</dbReference>
<proteinExistence type="predicted"/>
<sequence length="294" mass="31192">MLRVLMLFAAIAMPLGTRAADAPGGITILEGEALIYRGAGRVRAAEGLALAPGDIVETAASTFMQLELADRSVAQLGPATRAFLMASSERSLYVLQGWAKVRLPTAEGKAVPLAVRTPLAELQSAPCTVVLHVLPAALTLFVEGGPVRVAERGAGAAPAPQSLSEGVLYQRKPGARGETVSAATSGLLQDMPRPFRDSLPLRAERWRDQAVAAKAAPDFGYADVEPWLKAEPALRRPLVQRWKAKAREPAFRAALVSNLAAHPEWDPILFPEKYLPKHASAPAGPRRADPGGSP</sequence>
<evidence type="ECO:0008006" key="4">
    <source>
        <dbReference type="Google" id="ProtNLM"/>
    </source>
</evidence>